<feature type="region of interest" description="Disordered" evidence="1">
    <location>
        <begin position="174"/>
        <end position="194"/>
    </location>
</feature>
<proteinExistence type="predicted"/>
<accession>A0A1E5XX64</accession>
<reference evidence="2 3" key="1">
    <citation type="journal article" date="2015" name="Genome Announc.">
        <title>Genome Assemblies of Three Soil-Associated Devosia species: D. insulae, D. limi, and D. soli.</title>
        <authorList>
            <person name="Hassan Y.I."/>
            <person name="Lepp D."/>
            <person name="Zhou T."/>
        </authorList>
    </citation>
    <scope>NUCLEOTIDE SEQUENCE [LARGE SCALE GENOMIC DNA]</scope>
    <source>
        <strain evidence="2 3">DS-56</strain>
    </source>
</reference>
<dbReference type="SUPFAM" id="SSF50494">
    <property type="entry name" value="Trypsin-like serine proteases"/>
    <property type="match status" value="1"/>
</dbReference>
<dbReference type="Gene3D" id="2.40.10.10">
    <property type="entry name" value="Trypsin-like serine proteases"/>
    <property type="match status" value="2"/>
</dbReference>
<keyword evidence="3" id="KW-1185">Reference proteome</keyword>
<gene>
    <name evidence="2" type="ORF">VW23_007885</name>
</gene>
<dbReference type="Pfam" id="PF13365">
    <property type="entry name" value="Trypsin_2"/>
    <property type="match status" value="1"/>
</dbReference>
<dbReference type="InterPro" id="IPR043504">
    <property type="entry name" value="Peptidase_S1_PA_chymotrypsin"/>
</dbReference>
<organism evidence="2 3">
    <name type="scientific">Devosia insulae DS-56</name>
    <dbReference type="NCBI Taxonomy" id="1116389"/>
    <lineage>
        <taxon>Bacteria</taxon>
        <taxon>Pseudomonadati</taxon>
        <taxon>Pseudomonadota</taxon>
        <taxon>Alphaproteobacteria</taxon>
        <taxon>Hyphomicrobiales</taxon>
        <taxon>Devosiaceae</taxon>
        <taxon>Devosia</taxon>
    </lineage>
</organism>
<dbReference type="EMBL" id="LAJE02000022">
    <property type="protein sequence ID" value="OEO33169.1"/>
    <property type="molecule type" value="Genomic_DNA"/>
</dbReference>
<dbReference type="PANTHER" id="PTHR14389:SF3">
    <property type="entry name" value="PROTEIN FAM111A-LIKE"/>
    <property type="match status" value="1"/>
</dbReference>
<dbReference type="PANTHER" id="PTHR14389">
    <property type="entry name" value="SI:CH1073-475A24.1"/>
    <property type="match status" value="1"/>
</dbReference>
<comment type="caution">
    <text evidence="2">The sequence shown here is derived from an EMBL/GenBank/DDBJ whole genome shotgun (WGS) entry which is preliminary data.</text>
</comment>
<evidence type="ECO:0000313" key="2">
    <source>
        <dbReference type="EMBL" id="OEO33169.1"/>
    </source>
</evidence>
<dbReference type="AlphaFoldDB" id="A0A1E5XX64"/>
<name>A0A1E5XX64_9HYPH</name>
<evidence type="ECO:0000256" key="1">
    <source>
        <dbReference type="SAM" id="MobiDB-lite"/>
    </source>
</evidence>
<protein>
    <recommendedName>
        <fullName evidence="4">Serine protease</fullName>
    </recommendedName>
</protein>
<sequence length="444" mass="49098">MALQKTVAGDDSVTDPSRTWATMAPRVCRIEAPRGTSLGTGFLVGPDLVMTNQHVIDQIDDPTQAVFRFDFQVDDNQRINISREYYLADKGWRLAQSPASELDYKSDPLLDPGLSHLDYALVRISADAAYDQVGGSANAPRLRGWINMPPPDVEPRNGGALTLLGHPVGAPLREERSSQSIVSMTPSGARLRHRTRSFPGSSGSPCFDEHWTLIAVHHAGDPAKEPTYNSAIPAKAIVADLVAKAVSLPVYVSQEWPLTIALPNRIDFRGRADPGATNWTKDALMVSLLPLAVSASRPANQRITLKRSSLRLPQLPHGSAFHWGWFVDLADFGDGWLGHVAAVIPTPISHQDSLVRETMYRPQSERDFMSWAGFVDFVRQMPDRKLLVEITHEFDVGIVRDTYEIATDSVRELFAIGDKNELSFVRFIQPDVIGRAGDFDRSSR</sequence>
<dbReference type="InterPro" id="IPR009003">
    <property type="entry name" value="Peptidase_S1_PA"/>
</dbReference>
<dbReference type="Proteomes" id="UP000095463">
    <property type="component" value="Unassembled WGS sequence"/>
</dbReference>
<evidence type="ECO:0000313" key="3">
    <source>
        <dbReference type="Proteomes" id="UP000095463"/>
    </source>
</evidence>
<dbReference type="OrthoDB" id="7787670at2"/>
<evidence type="ECO:0008006" key="4">
    <source>
        <dbReference type="Google" id="ProtNLM"/>
    </source>
</evidence>